<dbReference type="Proteomes" id="UP000565441">
    <property type="component" value="Unassembled WGS sequence"/>
</dbReference>
<evidence type="ECO:0000313" key="9">
    <source>
        <dbReference type="EMBL" id="KAF5370505.1"/>
    </source>
</evidence>
<dbReference type="SUPFAM" id="SSF53098">
    <property type="entry name" value="Ribonuclease H-like"/>
    <property type="match status" value="1"/>
</dbReference>
<evidence type="ECO:0000256" key="5">
    <source>
        <dbReference type="ARBA" id="ARBA00022723"/>
    </source>
</evidence>
<evidence type="ECO:0000256" key="7">
    <source>
        <dbReference type="ARBA" id="ARBA00022801"/>
    </source>
</evidence>
<evidence type="ECO:0000256" key="3">
    <source>
        <dbReference type="ARBA" id="ARBA00012180"/>
    </source>
</evidence>
<dbReference type="InterPro" id="IPR036397">
    <property type="entry name" value="RNaseH_sf"/>
</dbReference>
<accession>A0A8H5LUG6</accession>
<proteinExistence type="inferred from homology"/>
<dbReference type="InterPro" id="IPR012337">
    <property type="entry name" value="RNaseH-like_sf"/>
</dbReference>
<evidence type="ECO:0000256" key="1">
    <source>
        <dbReference type="ARBA" id="ARBA00000077"/>
    </source>
</evidence>
<dbReference type="EMBL" id="JAACJP010000051">
    <property type="protein sequence ID" value="KAF5370505.1"/>
    <property type="molecule type" value="Genomic_DNA"/>
</dbReference>
<dbReference type="EC" id="3.1.26.4" evidence="3"/>
<evidence type="ECO:0000313" key="10">
    <source>
        <dbReference type="Proteomes" id="UP000565441"/>
    </source>
</evidence>
<dbReference type="CDD" id="cd09276">
    <property type="entry name" value="Rnase_HI_RT_non_LTR"/>
    <property type="match status" value="1"/>
</dbReference>
<comment type="caution">
    <text evidence="9">The sequence shown here is derived from an EMBL/GenBank/DDBJ whole genome shotgun (WGS) entry which is preliminary data.</text>
</comment>
<evidence type="ECO:0000259" key="8">
    <source>
        <dbReference type="PROSITE" id="PS50879"/>
    </source>
</evidence>
<dbReference type="Gene3D" id="3.30.420.10">
    <property type="entry name" value="Ribonuclease H-like superfamily/Ribonuclease H"/>
    <property type="match status" value="1"/>
</dbReference>
<evidence type="ECO:0000256" key="4">
    <source>
        <dbReference type="ARBA" id="ARBA00022722"/>
    </source>
</evidence>
<evidence type="ECO:0000256" key="2">
    <source>
        <dbReference type="ARBA" id="ARBA00005300"/>
    </source>
</evidence>
<dbReference type="PANTHER" id="PTHR10642:SF26">
    <property type="entry name" value="RIBONUCLEASE H1"/>
    <property type="match status" value="1"/>
</dbReference>
<dbReference type="InterPro" id="IPR002156">
    <property type="entry name" value="RNaseH_domain"/>
</dbReference>
<dbReference type="AlphaFoldDB" id="A0A8H5LUG6"/>
<dbReference type="PROSITE" id="PS50879">
    <property type="entry name" value="RNASE_H_1"/>
    <property type="match status" value="1"/>
</dbReference>
<comment type="similarity">
    <text evidence="2">Belongs to the RNase H family.</text>
</comment>
<keyword evidence="4" id="KW-0540">Nuclease</keyword>
<dbReference type="GO" id="GO:0004523">
    <property type="term" value="F:RNA-DNA hybrid ribonuclease activity"/>
    <property type="evidence" value="ECO:0007669"/>
    <property type="project" value="UniProtKB-EC"/>
</dbReference>
<name>A0A8H5LUG6_9AGAR</name>
<comment type="catalytic activity">
    <reaction evidence="1">
        <text>Endonucleolytic cleavage to 5'-phosphomonoester.</text>
        <dbReference type="EC" id="3.1.26.4"/>
    </reaction>
</comment>
<feature type="domain" description="RNase H type-1" evidence="8">
    <location>
        <begin position="338"/>
        <end position="477"/>
    </location>
</feature>
<dbReference type="GO" id="GO:0043137">
    <property type="term" value="P:DNA replication, removal of RNA primer"/>
    <property type="evidence" value="ECO:0007669"/>
    <property type="project" value="TreeGrafter"/>
</dbReference>
<protein>
    <recommendedName>
        <fullName evidence="3">ribonuclease H</fullName>
        <ecNumber evidence="3">3.1.26.4</ecNumber>
    </recommendedName>
</protein>
<keyword evidence="6" id="KW-0255">Endonuclease</keyword>
<evidence type="ECO:0000256" key="6">
    <source>
        <dbReference type="ARBA" id="ARBA00022759"/>
    </source>
</evidence>
<reference evidence="9 10" key="1">
    <citation type="journal article" date="2020" name="ISME J.">
        <title>Uncovering the hidden diversity of litter-decomposition mechanisms in mushroom-forming fungi.</title>
        <authorList>
            <person name="Floudas D."/>
            <person name="Bentzer J."/>
            <person name="Ahren D."/>
            <person name="Johansson T."/>
            <person name="Persson P."/>
            <person name="Tunlid A."/>
        </authorList>
    </citation>
    <scope>NUCLEOTIDE SEQUENCE [LARGE SCALE GENOMIC DNA]</scope>
    <source>
        <strain evidence="9 10">CBS 661.87</strain>
    </source>
</reference>
<dbReference type="OrthoDB" id="3051850at2759"/>
<dbReference type="InterPro" id="IPR050092">
    <property type="entry name" value="RNase_H"/>
</dbReference>
<keyword evidence="10" id="KW-1185">Reference proteome</keyword>
<dbReference type="GO" id="GO:0003676">
    <property type="term" value="F:nucleic acid binding"/>
    <property type="evidence" value="ECO:0007669"/>
    <property type="project" value="InterPro"/>
</dbReference>
<keyword evidence="5" id="KW-0479">Metal-binding</keyword>
<sequence length="659" mass="74314">MVPGHPIHEEYRQSRNAYSEMIRSAKAEHWAEWLEGLDESSVWTAIIAIGKDFAETHTTLLDVMERDRGVLRWAEEHNCEFGIDKFQLLDLTRKLIPHTFMTRRRVPTPRQALILGDHRIESKASAKFLGVIVDNTLRWKEQCAAALAKGHDWMIQFGRLARVTQGVSAPHVRQLYIAIAIPRILYAADIYLSPPRRQTETASVKKSGRAIINKLAGVQRRAAIMTTGAMRSTPTTALDALAGLIPFHLLVDKHRHRAALRLATLPESHPLHKAVKDAARRHVKRHPHPMHELMATYKIKPETIEKIQAVRQNPKWKSTAKTVIEENEKDATRAEAEDRTAVKVYTDGSGLEGKIGASAVLYREGRLTSQMKYRLGSAKSHTVYEGECVGALMGLKLIQRERDVPAASMYIDNQASIRASGLMVPKPGHYIMDAFHEDLIETRRKHRWLRLTVHWIPGHSKNKGNDQADELAKEAAKGEVSGSAVLPPLLRAPLPRSKAAIRQTYYARLKAAATKIWTTSPQFTRMRNTTPRTAPSKKYVAMIQKLPRKHGSLLTQLTTGHAPLAVHLHRLKKADSPTCPACRESPETIHHYLMECPAHRNARNTLRDATKQAARSLPKLLSQPKHHRALFTYIATTGRFRSVFGDLTLPPREDLEDRP</sequence>
<gene>
    <name evidence="9" type="ORF">D9615_010347</name>
</gene>
<dbReference type="GO" id="GO:0046872">
    <property type="term" value="F:metal ion binding"/>
    <property type="evidence" value="ECO:0007669"/>
    <property type="project" value="UniProtKB-KW"/>
</dbReference>
<dbReference type="PANTHER" id="PTHR10642">
    <property type="entry name" value="RIBONUCLEASE H1"/>
    <property type="match status" value="1"/>
</dbReference>
<organism evidence="9 10">
    <name type="scientific">Tricholomella constricta</name>
    <dbReference type="NCBI Taxonomy" id="117010"/>
    <lineage>
        <taxon>Eukaryota</taxon>
        <taxon>Fungi</taxon>
        <taxon>Dikarya</taxon>
        <taxon>Basidiomycota</taxon>
        <taxon>Agaricomycotina</taxon>
        <taxon>Agaricomycetes</taxon>
        <taxon>Agaricomycetidae</taxon>
        <taxon>Agaricales</taxon>
        <taxon>Tricholomatineae</taxon>
        <taxon>Lyophyllaceae</taxon>
        <taxon>Tricholomella</taxon>
    </lineage>
</organism>
<keyword evidence="7" id="KW-0378">Hydrolase</keyword>
<dbReference type="Pfam" id="PF00075">
    <property type="entry name" value="RNase_H"/>
    <property type="match status" value="1"/>
</dbReference>